<evidence type="ECO:0000313" key="18">
    <source>
        <dbReference type="Proteomes" id="UP001334084"/>
    </source>
</evidence>
<dbReference type="GO" id="GO:0003723">
    <property type="term" value="F:RNA binding"/>
    <property type="evidence" value="ECO:0007669"/>
    <property type="project" value="InterPro"/>
</dbReference>
<evidence type="ECO:0000256" key="12">
    <source>
        <dbReference type="ARBA" id="ARBA00022917"/>
    </source>
</evidence>
<dbReference type="GO" id="GO:0006432">
    <property type="term" value="P:phenylalanyl-tRNA aminoacylation"/>
    <property type="evidence" value="ECO:0007669"/>
    <property type="project" value="InterPro"/>
</dbReference>
<dbReference type="AlphaFoldDB" id="A0AAX4JGF6"/>
<dbReference type="Pfam" id="PF03484">
    <property type="entry name" value="B5"/>
    <property type="match status" value="1"/>
</dbReference>
<evidence type="ECO:0000256" key="5">
    <source>
        <dbReference type="ARBA" id="ARBA00012814"/>
    </source>
</evidence>
<gene>
    <name evidence="17" type="ORF">VNE69_11057</name>
</gene>
<evidence type="ECO:0000256" key="7">
    <source>
        <dbReference type="ARBA" id="ARBA00022598"/>
    </source>
</evidence>
<dbReference type="PROSITE" id="PS51483">
    <property type="entry name" value="B5"/>
    <property type="match status" value="1"/>
</dbReference>
<feature type="domain" description="B5" evidence="16">
    <location>
        <begin position="268"/>
        <end position="344"/>
    </location>
</feature>
<accession>A0AAX4JGF6</accession>
<reference evidence="17" key="1">
    <citation type="journal article" date="2024" name="BMC Genomics">
        <title>Functional annotation of a divergent genome using sequence and structure-based similarity.</title>
        <authorList>
            <person name="Svedberg D."/>
            <person name="Winiger R.R."/>
            <person name="Berg A."/>
            <person name="Sharma H."/>
            <person name="Tellgren-Roth C."/>
            <person name="Debrunner-Vossbrinck B.A."/>
            <person name="Vossbrinck C.R."/>
            <person name="Barandun J."/>
        </authorList>
    </citation>
    <scope>NUCLEOTIDE SEQUENCE</scope>
    <source>
        <strain evidence="17">Illinois isolate</strain>
    </source>
</reference>
<evidence type="ECO:0000256" key="8">
    <source>
        <dbReference type="ARBA" id="ARBA00022723"/>
    </source>
</evidence>
<dbReference type="Pfam" id="PF03483">
    <property type="entry name" value="B3_4"/>
    <property type="match status" value="1"/>
</dbReference>
<dbReference type="SMART" id="SM00873">
    <property type="entry name" value="B3_4"/>
    <property type="match status" value="1"/>
</dbReference>
<evidence type="ECO:0000259" key="16">
    <source>
        <dbReference type="PROSITE" id="PS51483"/>
    </source>
</evidence>
<dbReference type="GO" id="GO:0000287">
    <property type="term" value="F:magnesium ion binding"/>
    <property type="evidence" value="ECO:0007669"/>
    <property type="project" value="InterPro"/>
</dbReference>
<dbReference type="Proteomes" id="UP001334084">
    <property type="component" value="Chromosome 11"/>
</dbReference>
<dbReference type="InterPro" id="IPR040659">
    <property type="entry name" value="PhetRS_B1"/>
</dbReference>
<dbReference type="SUPFAM" id="SSF55681">
    <property type="entry name" value="Class II aaRS and biotin synthetases"/>
    <property type="match status" value="1"/>
</dbReference>
<dbReference type="InterPro" id="IPR020825">
    <property type="entry name" value="Phe-tRNA_synthase-like_B3/B4"/>
</dbReference>
<evidence type="ECO:0000256" key="3">
    <source>
        <dbReference type="ARBA" id="ARBA00007438"/>
    </source>
</evidence>
<dbReference type="InterPro" id="IPR041616">
    <property type="entry name" value="PheRS_beta_core"/>
</dbReference>
<evidence type="ECO:0000256" key="6">
    <source>
        <dbReference type="ARBA" id="ARBA00022490"/>
    </source>
</evidence>
<dbReference type="EMBL" id="CP142736">
    <property type="protein sequence ID" value="WUR04888.1"/>
    <property type="molecule type" value="Genomic_DNA"/>
</dbReference>
<evidence type="ECO:0000256" key="2">
    <source>
        <dbReference type="ARBA" id="ARBA00004496"/>
    </source>
</evidence>
<keyword evidence="11" id="KW-0460">Magnesium</keyword>
<keyword evidence="13" id="KW-0030">Aminoacyl-tRNA synthetase</keyword>
<dbReference type="InterPro" id="IPR005146">
    <property type="entry name" value="B3/B4_tRNA-bd"/>
</dbReference>
<evidence type="ECO:0000256" key="15">
    <source>
        <dbReference type="ARBA" id="ARBA00049255"/>
    </source>
</evidence>
<comment type="subcellular location">
    <subcellularLocation>
        <location evidence="2">Cytoplasm</location>
    </subcellularLocation>
</comment>
<dbReference type="Gene3D" id="3.30.56.10">
    <property type="match status" value="2"/>
</dbReference>
<dbReference type="GO" id="GO:0005524">
    <property type="term" value="F:ATP binding"/>
    <property type="evidence" value="ECO:0007669"/>
    <property type="project" value="UniProtKB-KW"/>
</dbReference>
<dbReference type="InterPro" id="IPR045060">
    <property type="entry name" value="Phe-tRNA-ligase_IIc_bsu"/>
</dbReference>
<dbReference type="SMART" id="SM00874">
    <property type="entry name" value="B5"/>
    <property type="match status" value="1"/>
</dbReference>
<dbReference type="Pfam" id="PF18262">
    <property type="entry name" value="PhetRS_B1"/>
    <property type="match status" value="1"/>
</dbReference>
<dbReference type="GO" id="GO:0009328">
    <property type="term" value="C:phenylalanine-tRNA ligase complex"/>
    <property type="evidence" value="ECO:0007669"/>
    <property type="project" value="TreeGrafter"/>
</dbReference>
<dbReference type="Gene3D" id="3.30.930.10">
    <property type="entry name" value="Bira Bifunctional Protein, Domain 2"/>
    <property type="match status" value="1"/>
</dbReference>
<sequence>MPTISVSKFEIERLLNKNYDPENFSDILFDFGLEIDEIEKNDTETSYKIEIPANRYDLLCAEGLSNSLHSYLFNKQFIDIKLLPSQFEIKKKYFKKRSCVASAIIKNFSFDKISYDSFISYQEKLCGSLGRNRSLVSMGTHDLDKISWPVTFKSIKKNVLDFVPLNCKKQVQNLEEHFKDDKNISKYLQYLDDDEYVVFEDNNNDVISVPPVINSNKTKISLDTRNILVEVTGTNSYKVNTCLKMLLSAFRTEEMYSVNITGEEIEKTNEKIYTLTLEEVYKELNIKIDIDTLENLLIKMMYQVIKVDDKSLNIIVPSIRQDVIHKADIIEDIAICYGYNNIKMIMPDLSTIGSENRLNKFSDKLRLEMSMLGFIEVYTMVLVSRTDDKFEKSSALVENYKSLECEVVRNSLYPGLLKSVSSNLHCKIPIKIFELGDVVNLSKNDVGAANRRMLSCLFVGNKSHLEEIQGPMTTILEKCGIKNFQFENFYNEKKYLKNQSAVLKINGEVYGSIGVCSGDVMNRYKIPYSGSMFELDIEKIYEKFFK</sequence>
<keyword evidence="18" id="KW-1185">Reference proteome</keyword>
<evidence type="ECO:0000313" key="17">
    <source>
        <dbReference type="EMBL" id="WUR04888.1"/>
    </source>
</evidence>
<dbReference type="InterPro" id="IPR005147">
    <property type="entry name" value="tRNA_synthase_B5-dom"/>
</dbReference>
<dbReference type="SUPFAM" id="SSF46955">
    <property type="entry name" value="Putative DNA-binding domain"/>
    <property type="match status" value="2"/>
</dbReference>
<dbReference type="PANTHER" id="PTHR10947">
    <property type="entry name" value="PHENYLALANYL-TRNA SYNTHETASE BETA CHAIN AND LEUCINE-RICH REPEAT-CONTAINING PROTEIN 47"/>
    <property type="match status" value="1"/>
</dbReference>
<comment type="subunit">
    <text evidence="4">Tetramer of two alpha and two beta subunits.</text>
</comment>
<evidence type="ECO:0000256" key="9">
    <source>
        <dbReference type="ARBA" id="ARBA00022741"/>
    </source>
</evidence>
<keyword evidence="9" id="KW-0547">Nucleotide-binding</keyword>
<evidence type="ECO:0000256" key="1">
    <source>
        <dbReference type="ARBA" id="ARBA00001946"/>
    </source>
</evidence>
<keyword evidence="8" id="KW-0479">Metal-binding</keyword>
<dbReference type="RefSeq" id="XP_065331033.1">
    <property type="nucleotide sequence ID" value="XM_065474961.1"/>
</dbReference>
<dbReference type="Gene3D" id="3.50.40.10">
    <property type="entry name" value="Phenylalanyl-trna Synthetase, Chain B, domain 3"/>
    <property type="match status" value="1"/>
</dbReference>
<evidence type="ECO:0000256" key="10">
    <source>
        <dbReference type="ARBA" id="ARBA00022840"/>
    </source>
</evidence>
<keyword evidence="7 17" id="KW-0436">Ligase</keyword>
<organism evidence="17 18">
    <name type="scientific">Vairimorpha necatrix</name>
    <dbReference type="NCBI Taxonomy" id="6039"/>
    <lineage>
        <taxon>Eukaryota</taxon>
        <taxon>Fungi</taxon>
        <taxon>Fungi incertae sedis</taxon>
        <taxon>Microsporidia</taxon>
        <taxon>Nosematidae</taxon>
        <taxon>Vairimorpha</taxon>
    </lineage>
</organism>
<evidence type="ECO:0000256" key="14">
    <source>
        <dbReference type="ARBA" id="ARBA00033189"/>
    </source>
</evidence>
<keyword evidence="6" id="KW-0963">Cytoplasm</keyword>
<dbReference type="KEGG" id="vnx:VNE69_11057"/>
<dbReference type="InterPro" id="IPR045864">
    <property type="entry name" value="aa-tRNA-synth_II/BPL/LPL"/>
</dbReference>
<proteinExistence type="inferred from homology"/>
<keyword evidence="10" id="KW-0067">ATP-binding</keyword>
<comment type="cofactor">
    <cofactor evidence="1">
        <name>Mg(2+)</name>
        <dbReference type="ChEBI" id="CHEBI:18420"/>
    </cofactor>
</comment>
<dbReference type="GO" id="GO:0004826">
    <property type="term" value="F:phenylalanine-tRNA ligase activity"/>
    <property type="evidence" value="ECO:0007669"/>
    <property type="project" value="UniProtKB-EC"/>
</dbReference>
<evidence type="ECO:0000256" key="11">
    <source>
        <dbReference type="ARBA" id="ARBA00022842"/>
    </source>
</evidence>
<keyword evidence="12" id="KW-0648">Protein biosynthesis</keyword>
<dbReference type="EC" id="6.1.1.20" evidence="5"/>
<comment type="similarity">
    <text evidence="3">Belongs to the phenylalanyl-tRNA synthetase beta subunit family. Type 2 subfamily.</text>
</comment>
<name>A0AAX4JGF6_9MICR</name>
<evidence type="ECO:0000256" key="4">
    <source>
        <dbReference type="ARBA" id="ARBA00011209"/>
    </source>
</evidence>
<dbReference type="PANTHER" id="PTHR10947:SF0">
    <property type="entry name" value="PHENYLALANINE--TRNA LIGASE BETA SUBUNIT"/>
    <property type="match status" value="1"/>
</dbReference>
<dbReference type="InterPro" id="IPR004531">
    <property type="entry name" value="Phe-tRNA-synth_IIc_bsu_arc_euk"/>
</dbReference>
<dbReference type="NCBIfam" id="TIGR00471">
    <property type="entry name" value="pheT_arch"/>
    <property type="match status" value="1"/>
</dbReference>
<comment type="catalytic activity">
    <reaction evidence="15">
        <text>tRNA(Phe) + L-phenylalanine + ATP = L-phenylalanyl-tRNA(Phe) + AMP + diphosphate + H(+)</text>
        <dbReference type="Rhea" id="RHEA:19413"/>
        <dbReference type="Rhea" id="RHEA-COMP:9668"/>
        <dbReference type="Rhea" id="RHEA-COMP:9699"/>
        <dbReference type="ChEBI" id="CHEBI:15378"/>
        <dbReference type="ChEBI" id="CHEBI:30616"/>
        <dbReference type="ChEBI" id="CHEBI:33019"/>
        <dbReference type="ChEBI" id="CHEBI:58095"/>
        <dbReference type="ChEBI" id="CHEBI:78442"/>
        <dbReference type="ChEBI" id="CHEBI:78531"/>
        <dbReference type="ChEBI" id="CHEBI:456215"/>
        <dbReference type="EC" id="6.1.1.20"/>
    </reaction>
</comment>
<dbReference type="GeneID" id="90542731"/>
<evidence type="ECO:0000256" key="13">
    <source>
        <dbReference type="ARBA" id="ARBA00023146"/>
    </source>
</evidence>
<dbReference type="InterPro" id="IPR009061">
    <property type="entry name" value="DNA-bd_dom_put_sf"/>
</dbReference>
<dbReference type="Pfam" id="PF17759">
    <property type="entry name" value="tRNA_synthFbeta"/>
    <property type="match status" value="1"/>
</dbReference>
<protein>
    <recommendedName>
        <fullName evidence="5">phenylalanine--tRNA ligase</fullName>
        <ecNumber evidence="5">6.1.1.20</ecNumber>
    </recommendedName>
    <alternativeName>
        <fullName evidence="14">Phenylalanyl-tRNA synthetase beta subunit</fullName>
    </alternativeName>
</protein>